<dbReference type="InterPro" id="IPR051317">
    <property type="entry name" value="Gfo/Idh/MocA_oxidoreduct"/>
</dbReference>
<dbReference type="InterPro" id="IPR055170">
    <property type="entry name" value="GFO_IDH_MocA-like_dom"/>
</dbReference>
<dbReference type="SUPFAM" id="SSF51735">
    <property type="entry name" value="NAD(P)-binding Rossmann-fold domains"/>
    <property type="match status" value="1"/>
</dbReference>
<dbReference type="Gene3D" id="3.40.50.720">
    <property type="entry name" value="NAD(P)-binding Rossmann-like Domain"/>
    <property type="match status" value="1"/>
</dbReference>
<dbReference type="Gene3D" id="3.30.360.10">
    <property type="entry name" value="Dihydrodipicolinate Reductase, domain 2"/>
    <property type="match status" value="1"/>
</dbReference>
<dbReference type="SUPFAM" id="SSF55347">
    <property type="entry name" value="Glyceraldehyde-3-phosphate dehydrogenase-like, C-terminal domain"/>
    <property type="match status" value="1"/>
</dbReference>
<evidence type="ECO:0000313" key="3">
    <source>
        <dbReference type="EMBL" id="QTN36786.1"/>
    </source>
</evidence>
<dbReference type="EMBL" id="CP060010">
    <property type="protein sequence ID" value="QTN36786.1"/>
    <property type="molecule type" value="Genomic_DNA"/>
</dbReference>
<feature type="domain" description="GFO/IDH/MocA-like oxidoreductase" evidence="2">
    <location>
        <begin position="128"/>
        <end position="257"/>
    </location>
</feature>
<accession>A0A975ETI6</accession>
<organism evidence="3 4">
    <name type="scientific">Cognatishimia activa</name>
    <dbReference type="NCBI Taxonomy" id="1715691"/>
    <lineage>
        <taxon>Bacteria</taxon>
        <taxon>Pseudomonadati</taxon>
        <taxon>Pseudomonadota</taxon>
        <taxon>Alphaproteobacteria</taxon>
        <taxon>Rhodobacterales</taxon>
        <taxon>Paracoccaceae</taxon>
        <taxon>Cognatishimia</taxon>
    </lineage>
</organism>
<evidence type="ECO:0000313" key="4">
    <source>
        <dbReference type="Proteomes" id="UP000665026"/>
    </source>
</evidence>
<dbReference type="InterPro" id="IPR000683">
    <property type="entry name" value="Gfo/Idh/MocA-like_OxRdtase_N"/>
</dbReference>
<dbReference type="GO" id="GO:0000166">
    <property type="term" value="F:nucleotide binding"/>
    <property type="evidence" value="ECO:0007669"/>
    <property type="project" value="InterPro"/>
</dbReference>
<sequence>MTQSIKVACVGAGYFSKFHYESWARMDDVQVVGSCNCDISKAQATGYAAYDDLSKMLSDTNPDLLDVILPPVAHAQTIKTAIAQGVKTIICQKPFCQDIQEAKSMIALADEAGTRIVVHENFRFQPWYRQIKNALSENAIGEVQQLTFRLRPGDGQGMDAYLDRQPYFREMKRFLIHETAVHWVDTFRFLLGEPTAVYADLRKVNPVIAGEDAGYVIFDHPNGVRAIFDGNRNLDHAADNLRRTMGEALIEGSKGSLVLRGDGSISLRKFAQTEEAEISAADTWDGFGGDCVHHLQSHVISGLIHGSDIENEAKDYIRVIEIENAIYSSAETGQKTALD</sequence>
<reference evidence="3" key="1">
    <citation type="submission" date="2020-07" db="EMBL/GenBank/DDBJ databases">
        <title>Genome sequences of bacteria associated with the marine, planktonic diatom Thalassiosira profunda strain ECT2AJA-044.</title>
        <authorList>
            <person name="Gargas C.B."/>
            <person name="Roberts W.R."/>
            <person name="Alverson A.J."/>
        </authorList>
    </citation>
    <scope>NUCLEOTIDE SEQUENCE</scope>
    <source>
        <strain evidence="3">ECT2AJA-044</strain>
    </source>
</reference>
<dbReference type="PANTHER" id="PTHR43708:SF8">
    <property type="entry name" value="OXIDOREDUCTASE"/>
    <property type="match status" value="1"/>
</dbReference>
<dbReference type="Proteomes" id="UP000665026">
    <property type="component" value="Chromosome"/>
</dbReference>
<dbReference type="AlphaFoldDB" id="A0A975ETI6"/>
<dbReference type="RefSeq" id="WP_209357482.1">
    <property type="nucleotide sequence ID" value="NZ_CP060010.1"/>
</dbReference>
<dbReference type="InterPro" id="IPR036291">
    <property type="entry name" value="NAD(P)-bd_dom_sf"/>
</dbReference>
<evidence type="ECO:0000259" key="1">
    <source>
        <dbReference type="Pfam" id="PF01408"/>
    </source>
</evidence>
<dbReference type="PANTHER" id="PTHR43708">
    <property type="entry name" value="CONSERVED EXPRESSED OXIDOREDUCTASE (EUROFUNG)"/>
    <property type="match status" value="1"/>
</dbReference>
<name>A0A975ETI6_9RHOB</name>
<dbReference type="Pfam" id="PF22725">
    <property type="entry name" value="GFO_IDH_MocA_C3"/>
    <property type="match status" value="1"/>
</dbReference>
<protein>
    <submittedName>
        <fullName evidence="3">Gfo/Idh/MocA family oxidoreductase</fullName>
    </submittedName>
</protein>
<dbReference type="Pfam" id="PF01408">
    <property type="entry name" value="GFO_IDH_MocA"/>
    <property type="match status" value="1"/>
</dbReference>
<evidence type="ECO:0000259" key="2">
    <source>
        <dbReference type="Pfam" id="PF22725"/>
    </source>
</evidence>
<dbReference type="KEGG" id="cact:HZ995_04510"/>
<proteinExistence type="predicted"/>
<feature type="domain" description="Gfo/Idh/MocA-like oxidoreductase N-terminal" evidence="1">
    <location>
        <begin position="5"/>
        <end position="118"/>
    </location>
</feature>
<gene>
    <name evidence="3" type="ORF">HZ995_04510</name>
</gene>